<keyword evidence="9" id="KW-1185">Reference proteome</keyword>
<dbReference type="GO" id="GO:0008137">
    <property type="term" value="F:NADH dehydrogenase (ubiquinone) activity"/>
    <property type="evidence" value="ECO:0007669"/>
    <property type="project" value="InterPro"/>
</dbReference>
<comment type="caution">
    <text evidence="8">The sequence shown here is derived from an EMBL/GenBank/DDBJ whole genome shotgun (WGS) entry which is preliminary data.</text>
</comment>
<keyword evidence="5" id="KW-1003">Cell membrane</keyword>
<feature type="transmembrane region" description="Helical" evidence="5">
    <location>
        <begin position="112"/>
        <end position="132"/>
    </location>
</feature>
<feature type="transmembrane region" description="Helical" evidence="5">
    <location>
        <begin position="195"/>
        <end position="218"/>
    </location>
</feature>
<accession>A0A9X1NFY2</accession>
<feature type="transmembrane region" description="Helical" evidence="5">
    <location>
        <begin position="369"/>
        <end position="391"/>
    </location>
</feature>
<dbReference type="GO" id="GO:0005886">
    <property type="term" value="C:plasma membrane"/>
    <property type="evidence" value="ECO:0007669"/>
    <property type="project" value="UniProtKB-SubCell"/>
</dbReference>
<dbReference type="GO" id="GO:0048038">
    <property type="term" value="F:quinone binding"/>
    <property type="evidence" value="ECO:0007669"/>
    <property type="project" value="UniProtKB-KW"/>
</dbReference>
<feature type="transmembrane region" description="Helical" evidence="5">
    <location>
        <begin position="495"/>
        <end position="522"/>
    </location>
</feature>
<feature type="domain" description="NADH:quinone oxidoreductase/Mrp antiporter transmembrane" evidence="7">
    <location>
        <begin position="160"/>
        <end position="460"/>
    </location>
</feature>
<proteinExistence type="inferred from homology"/>
<evidence type="ECO:0000256" key="4">
    <source>
        <dbReference type="ARBA" id="ARBA00023136"/>
    </source>
</evidence>
<name>A0A9X1NFY2_9ACTN</name>
<dbReference type="PANTHER" id="PTHR22773">
    <property type="entry name" value="NADH DEHYDROGENASE"/>
    <property type="match status" value="1"/>
</dbReference>
<feature type="transmembrane region" description="Helical" evidence="5">
    <location>
        <begin position="144"/>
        <end position="160"/>
    </location>
</feature>
<evidence type="ECO:0000256" key="6">
    <source>
        <dbReference type="RuleBase" id="RU000320"/>
    </source>
</evidence>
<evidence type="ECO:0000313" key="9">
    <source>
        <dbReference type="Proteomes" id="UP001138997"/>
    </source>
</evidence>
<feature type="transmembrane region" description="Helical" evidence="5">
    <location>
        <begin position="307"/>
        <end position="327"/>
    </location>
</feature>
<keyword evidence="5" id="KW-0520">NAD</keyword>
<feature type="transmembrane region" description="Helical" evidence="5">
    <location>
        <begin position="17"/>
        <end position="37"/>
    </location>
</feature>
<evidence type="ECO:0000259" key="7">
    <source>
        <dbReference type="Pfam" id="PF00361"/>
    </source>
</evidence>
<evidence type="ECO:0000256" key="3">
    <source>
        <dbReference type="ARBA" id="ARBA00022989"/>
    </source>
</evidence>
<dbReference type="EC" id="7.1.1.-" evidence="5"/>
<keyword evidence="5" id="KW-1278">Translocase</keyword>
<feature type="transmembrane region" description="Helical" evidence="5">
    <location>
        <begin position="166"/>
        <end position="183"/>
    </location>
</feature>
<dbReference type="GO" id="GO:0042773">
    <property type="term" value="P:ATP synthesis coupled electron transport"/>
    <property type="evidence" value="ECO:0007669"/>
    <property type="project" value="InterPro"/>
</dbReference>
<dbReference type="RefSeq" id="WP_231443962.1">
    <property type="nucleotide sequence ID" value="NZ_JAJOMB010000010.1"/>
</dbReference>
<evidence type="ECO:0000256" key="1">
    <source>
        <dbReference type="ARBA" id="ARBA00004127"/>
    </source>
</evidence>
<sequence>MLTETSARLTGVPSIDLVALLPVIAPVVALLLILLADALRPGLRLPSDLIGLAGLLTAAGGVAYLALDGEDRNTACSGGFVVTTGQTGPTRLPESLSPAEFGFGCSYVVSDLTLAVQGIVLLGAVACLLLALNGPGAKDRTAHHTLLLATVAGATALAGARDLATLTVALETATLPTIGLIALRRDAQGAQAAVTMLLTAIASLGMLLLGIGLLFLATGSLYLFRIADVLAAGPDRPVLVVAVAGAVLSLAGIGFKVSLVPFHMWTPDTYAGAPLPIAAFLSTVSKAAGVSAAVVLLGIGLPALHEAWAPLIGILAVLTMTVGNLIALRQNVAVRLLAWSTVAQAGWVMLPFAAAGPSRDSVREATAGAIGYLLAYVVASLAVFAVVVLVARHHRSGEEHTLQTYRGLSRTEPVASAVLAFALLCLAGLPPGVMGLIAKVVALRPVVDAEVWPVAVIAALNVALALAYYLRWVALLVAPGDRSAPRWRLRPAEGIVLGGAAAGCLGLSVGAEVIAGLLPGILH</sequence>
<keyword evidence="3 5" id="KW-1133">Transmembrane helix</keyword>
<dbReference type="EMBL" id="JAJOMB010000010">
    <property type="protein sequence ID" value="MCD5313096.1"/>
    <property type="molecule type" value="Genomic_DNA"/>
</dbReference>
<feature type="transmembrane region" description="Helical" evidence="5">
    <location>
        <begin position="277"/>
        <end position="301"/>
    </location>
</feature>
<dbReference type="GO" id="GO:0050136">
    <property type="term" value="F:NADH dehydrogenase (quinone) (non-electrogenic) activity"/>
    <property type="evidence" value="ECO:0007669"/>
    <property type="project" value="UniProtKB-UniRule"/>
</dbReference>
<keyword evidence="2 5" id="KW-0812">Transmembrane</keyword>
<feature type="transmembrane region" description="Helical" evidence="5">
    <location>
        <begin position="49"/>
        <end position="67"/>
    </location>
</feature>
<protein>
    <recommendedName>
        <fullName evidence="5">NADH-quinone oxidoreductase subunit N</fullName>
        <ecNumber evidence="5">7.1.1.-</ecNumber>
    </recommendedName>
    <alternativeName>
        <fullName evidence="5">NADH dehydrogenase I subunit N</fullName>
    </alternativeName>
    <alternativeName>
        <fullName evidence="5">NDH-1 subunit N</fullName>
    </alternativeName>
</protein>
<dbReference type="GO" id="GO:0012505">
    <property type="term" value="C:endomembrane system"/>
    <property type="evidence" value="ECO:0007669"/>
    <property type="project" value="UniProtKB-SubCell"/>
</dbReference>
<dbReference type="Pfam" id="PF00361">
    <property type="entry name" value="Proton_antipo_M"/>
    <property type="match status" value="1"/>
</dbReference>
<feature type="transmembrane region" description="Helical" evidence="5">
    <location>
        <begin position="451"/>
        <end position="474"/>
    </location>
</feature>
<comment type="subcellular location">
    <subcellularLocation>
        <location evidence="5">Cell membrane</location>
        <topology evidence="5">Multi-pass membrane protein</topology>
    </subcellularLocation>
    <subcellularLocation>
        <location evidence="1">Endomembrane system</location>
        <topology evidence="1">Multi-pass membrane protein</topology>
    </subcellularLocation>
    <subcellularLocation>
        <location evidence="6">Membrane</location>
        <topology evidence="6">Multi-pass membrane protein</topology>
    </subcellularLocation>
</comment>
<keyword evidence="5" id="KW-0813">Transport</keyword>
<keyword evidence="5" id="KW-0874">Quinone</keyword>
<keyword evidence="4 5" id="KW-0472">Membrane</keyword>
<feature type="transmembrane region" description="Helical" evidence="5">
    <location>
        <begin position="238"/>
        <end position="265"/>
    </location>
</feature>
<comment type="subunit">
    <text evidence="5">NDH-1 is composed of 14 different subunits. Subunits NuoA, H, J, K, L, M, N constitute the membrane sector of the complex.</text>
</comment>
<organism evidence="8 9">
    <name type="scientific">Kineosporia babensis</name>
    <dbReference type="NCBI Taxonomy" id="499548"/>
    <lineage>
        <taxon>Bacteria</taxon>
        <taxon>Bacillati</taxon>
        <taxon>Actinomycetota</taxon>
        <taxon>Actinomycetes</taxon>
        <taxon>Kineosporiales</taxon>
        <taxon>Kineosporiaceae</taxon>
        <taxon>Kineosporia</taxon>
    </lineage>
</organism>
<feature type="transmembrane region" description="Helical" evidence="5">
    <location>
        <begin position="412"/>
        <end position="431"/>
    </location>
</feature>
<dbReference type="InterPro" id="IPR010096">
    <property type="entry name" value="NADH-Q_OxRdtase_suN/2"/>
</dbReference>
<gene>
    <name evidence="5" type="primary">nuoN</name>
    <name evidence="8" type="ORF">LR394_19500</name>
</gene>
<evidence type="ECO:0000256" key="2">
    <source>
        <dbReference type="ARBA" id="ARBA00022692"/>
    </source>
</evidence>
<dbReference type="AlphaFoldDB" id="A0A9X1NFY2"/>
<reference evidence="8" key="1">
    <citation type="submission" date="2021-11" db="EMBL/GenBank/DDBJ databases">
        <title>Streptomyces corallinus and Kineosporia corallina sp. nov., two new coral-derived marine actinobacteria.</title>
        <authorList>
            <person name="Buangrab K."/>
            <person name="Sutthacheep M."/>
            <person name="Yeemin T."/>
            <person name="Harunari E."/>
            <person name="Igarashi Y."/>
            <person name="Sripreechasak P."/>
            <person name="Kanchanasin P."/>
            <person name="Tanasupawat S."/>
            <person name="Phongsopitanun W."/>
        </authorList>
    </citation>
    <scope>NUCLEOTIDE SEQUENCE</scope>
    <source>
        <strain evidence="8">JCM 31032</strain>
    </source>
</reference>
<dbReference type="Proteomes" id="UP001138997">
    <property type="component" value="Unassembled WGS sequence"/>
</dbReference>
<comment type="similarity">
    <text evidence="5">Belongs to the complex I subunit 2 family.</text>
</comment>
<comment type="function">
    <text evidence="5">NDH-1 shuttles electrons from NADH, via FMN and iron-sulfur (Fe-S) centers, to quinones in the respiratory chain. The immediate electron acceptor for the enzyme in this species is believed to be a menaquinone. Couples the redox reaction to proton translocation (for every two electrons transferred, four hydrogen ions are translocated across the cytoplasmic membrane), and thus conserves the redox energy in a proton gradient.</text>
</comment>
<feature type="transmembrane region" description="Helical" evidence="5">
    <location>
        <begin position="336"/>
        <end position="357"/>
    </location>
</feature>
<comment type="catalytic activity">
    <reaction evidence="5">
        <text>a quinone + NADH + 5 H(+)(in) = a quinol + NAD(+) + 4 H(+)(out)</text>
        <dbReference type="Rhea" id="RHEA:57888"/>
        <dbReference type="ChEBI" id="CHEBI:15378"/>
        <dbReference type="ChEBI" id="CHEBI:24646"/>
        <dbReference type="ChEBI" id="CHEBI:57540"/>
        <dbReference type="ChEBI" id="CHEBI:57945"/>
        <dbReference type="ChEBI" id="CHEBI:132124"/>
    </reaction>
</comment>
<evidence type="ECO:0000256" key="5">
    <source>
        <dbReference type="HAMAP-Rule" id="MF_00445"/>
    </source>
</evidence>
<evidence type="ECO:0000313" key="8">
    <source>
        <dbReference type="EMBL" id="MCD5313096.1"/>
    </source>
</evidence>
<dbReference type="HAMAP" id="MF_00445">
    <property type="entry name" value="NDH1_NuoN_1"/>
    <property type="match status" value="1"/>
</dbReference>
<dbReference type="InterPro" id="IPR001750">
    <property type="entry name" value="ND/Mrp_TM"/>
</dbReference>